<name>A0ABV4CNP9_9PSEU</name>
<dbReference type="InterPro" id="IPR011009">
    <property type="entry name" value="Kinase-like_dom_sf"/>
</dbReference>
<evidence type="ECO:0008006" key="3">
    <source>
        <dbReference type="Google" id="ProtNLM"/>
    </source>
</evidence>
<dbReference type="SUPFAM" id="SSF56112">
    <property type="entry name" value="Protein kinase-like (PK-like)"/>
    <property type="match status" value="1"/>
</dbReference>
<protein>
    <recommendedName>
        <fullName evidence="3">Phosphotransferase enzyme family protein</fullName>
    </recommendedName>
</protein>
<reference evidence="1 2" key="1">
    <citation type="submission" date="2024-08" db="EMBL/GenBank/DDBJ databases">
        <title>Genome mining of Saccharopolyspora cebuensis PGLac3 from Nigerian medicinal plant.</title>
        <authorList>
            <person name="Ezeobiora C.E."/>
            <person name="Igbokwe N.H."/>
            <person name="Amin D.H."/>
            <person name="Mendie U.E."/>
        </authorList>
    </citation>
    <scope>NUCLEOTIDE SEQUENCE [LARGE SCALE GENOMIC DNA]</scope>
    <source>
        <strain evidence="1 2">PGLac3</strain>
    </source>
</reference>
<dbReference type="Proteomes" id="UP001564626">
    <property type="component" value="Unassembled WGS sequence"/>
</dbReference>
<gene>
    <name evidence="1" type="ORF">AB8O55_25240</name>
</gene>
<organism evidence="1 2">
    <name type="scientific">Saccharopolyspora cebuensis</name>
    <dbReference type="NCBI Taxonomy" id="418759"/>
    <lineage>
        <taxon>Bacteria</taxon>
        <taxon>Bacillati</taxon>
        <taxon>Actinomycetota</taxon>
        <taxon>Actinomycetes</taxon>
        <taxon>Pseudonocardiales</taxon>
        <taxon>Pseudonocardiaceae</taxon>
        <taxon>Saccharopolyspora</taxon>
    </lineage>
</organism>
<proteinExistence type="predicted"/>
<accession>A0ABV4CNP9</accession>
<keyword evidence="2" id="KW-1185">Reference proteome</keyword>
<sequence length="291" mass="32307">MADATAPMGPQSCRWKDLRKEPIEGLMCRVEGGLGVRLDRDTARTKRRSVGARSDRGTWVRIEVRPLVTMSAQGQAGNGMEAAALLHGIAKPEWYRALSWHDPADGLAWRADEVELVTADPVQRGPLRDDVFPADAWWAALNDSMNALAGQHTTRIATPDTEVITQKLVTREIERAFPGRVDSTITGPWTPAHADLNWSNLTGPEFWILDWEDHGMAPRGLDSANLWASSLTVPELAERVYRERRADLETRPGKVMALFCAAKLLNDSSVPAYLHEIATREADQLVNGLER</sequence>
<dbReference type="EMBL" id="JBGEHV010000064">
    <property type="protein sequence ID" value="MEY8042724.1"/>
    <property type="molecule type" value="Genomic_DNA"/>
</dbReference>
<comment type="caution">
    <text evidence="1">The sequence shown here is derived from an EMBL/GenBank/DDBJ whole genome shotgun (WGS) entry which is preliminary data.</text>
</comment>
<evidence type="ECO:0000313" key="1">
    <source>
        <dbReference type="EMBL" id="MEY8042724.1"/>
    </source>
</evidence>
<dbReference type="RefSeq" id="WP_369775509.1">
    <property type="nucleotide sequence ID" value="NZ_JBGEHV010000064.1"/>
</dbReference>
<evidence type="ECO:0000313" key="2">
    <source>
        <dbReference type="Proteomes" id="UP001564626"/>
    </source>
</evidence>